<dbReference type="Proteomes" id="UP000663889">
    <property type="component" value="Unassembled WGS sequence"/>
</dbReference>
<reference evidence="7" key="1">
    <citation type="submission" date="2021-02" db="EMBL/GenBank/DDBJ databases">
        <authorList>
            <person name="Nowell W R."/>
        </authorList>
    </citation>
    <scope>NUCLEOTIDE SEQUENCE</scope>
</reference>
<keyword evidence="3" id="KW-1133">Transmembrane helix</keyword>
<evidence type="ECO:0000313" key="6">
    <source>
        <dbReference type="EMBL" id="CAF1216554.1"/>
    </source>
</evidence>
<dbReference type="Proteomes" id="UP000663882">
    <property type="component" value="Unassembled WGS sequence"/>
</dbReference>
<sequence length="138" mass="16159">MYIDPPYLMILHSIYICIGFKEKVRRIKLEGYALAYVYQDERTPWYAKLSIVITLGYLLSPIDLIPDFIPVLGYLDDLILVPLLILLSIKLIPKDILKECREKAQSQLNKTKQSKETAWWFTIKSIIKHLKNVEIVNH</sequence>
<dbReference type="InterPro" id="IPR010652">
    <property type="entry name" value="DUF1232"/>
</dbReference>
<name>A0A815KIE6_9BILA</name>
<comment type="subcellular location">
    <subcellularLocation>
        <location evidence="1">Endomembrane system</location>
        <topology evidence="1">Multi-pass membrane protein</topology>
    </subcellularLocation>
</comment>
<proteinExistence type="predicted"/>
<evidence type="ECO:0000256" key="3">
    <source>
        <dbReference type="ARBA" id="ARBA00022989"/>
    </source>
</evidence>
<dbReference type="Pfam" id="PF06803">
    <property type="entry name" value="DUF1232"/>
    <property type="match status" value="1"/>
</dbReference>
<evidence type="ECO:0000256" key="2">
    <source>
        <dbReference type="ARBA" id="ARBA00022692"/>
    </source>
</evidence>
<evidence type="ECO:0000256" key="1">
    <source>
        <dbReference type="ARBA" id="ARBA00004127"/>
    </source>
</evidence>
<gene>
    <name evidence="6" type="ORF">RFH988_LOCUS25409</name>
    <name evidence="7" type="ORF">SEV965_LOCUS31072</name>
</gene>
<dbReference type="EMBL" id="CAJNOU010003496">
    <property type="protein sequence ID" value="CAF1393741.1"/>
    <property type="molecule type" value="Genomic_DNA"/>
</dbReference>
<comment type="caution">
    <text evidence="7">The sequence shown here is derived from an EMBL/GenBank/DDBJ whole genome shotgun (WGS) entry which is preliminary data.</text>
</comment>
<evidence type="ECO:0000313" key="7">
    <source>
        <dbReference type="EMBL" id="CAF1393741.1"/>
    </source>
</evidence>
<dbReference type="AlphaFoldDB" id="A0A815KIE6"/>
<organism evidence="7 8">
    <name type="scientific">Rotaria sordida</name>
    <dbReference type="NCBI Taxonomy" id="392033"/>
    <lineage>
        <taxon>Eukaryota</taxon>
        <taxon>Metazoa</taxon>
        <taxon>Spiralia</taxon>
        <taxon>Gnathifera</taxon>
        <taxon>Rotifera</taxon>
        <taxon>Eurotatoria</taxon>
        <taxon>Bdelloidea</taxon>
        <taxon>Philodinida</taxon>
        <taxon>Philodinidae</taxon>
        <taxon>Rotaria</taxon>
    </lineage>
</organism>
<protein>
    <recommendedName>
        <fullName evidence="5">DUF1232 domain-containing protein</fullName>
    </recommendedName>
</protein>
<evidence type="ECO:0000313" key="8">
    <source>
        <dbReference type="Proteomes" id="UP000663889"/>
    </source>
</evidence>
<dbReference type="OrthoDB" id="539193at2759"/>
<dbReference type="EMBL" id="CAJNOO010001931">
    <property type="protein sequence ID" value="CAF1216554.1"/>
    <property type="molecule type" value="Genomic_DNA"/>
</dbReference>
<keyword evidence="2" id="KW-0812">Transmembrane</keyword>
<evidence type="ECO:0000256" key="4">
    <source>
        <dbReference type="ARBA" id="ARBA00023136"/>
    </source>
</evidence>
<evidence type="ECO:0000259" key="5">
    <source>
        <dbReference type="Pfam" id="PF06803"/>
    </source>
</evidence>
<accession>A0A815KIE6</accession>
<dbReference type="GO" id="GO:0012505">
    <property type="term" value="C:endomembrane system"/>
    <property type="evidence" value="ECO:0007669"/>
    <property type="project" value="UniProtKB-SubCell"/>
</dbReference>
<feature type="domain" description="DUF1232" evidence="5">
    <location>
        <begin position="47"/>
        <end position="83"/>
    </location>
</feature>
<keyword evidence="4" id="KW-0472">Membrane</keyword>